<proteinExistence type="predicted"/>
<evidence type="ECO:0000313" key="5">
    <source>
        <dbReference type="Proteomes" id="UP001597181"/>
    </source>
</evidence>
<dbReference type="RefSeq" id="WP_343957706.1">
    <property type="nucleotide sequence ID" value="NZ_BAAAKZ010000002.1"/>
</dbReference>
<feature type="compositionally biased region" description="Low complexity" evidence="1">
    <location>
        <begin position="201"/>
        <end position="213"/>
    </location>
</feature>
<feature type="region of interest" description="Disordered" evidence="1">
    <location>
        <begin position="1"/>
        <end position="83"/>
    </location>
</feature>
<feature type="transmembrane region" description="Helical" evidence="2">
    <location>
        <begin position="110"/>
        <end position="134"/>
    </location>
</feature>
<keyword evidence="2" id="KW-0812">Transmembrane</keyword>
<dbReference type="Pfam" id="PF13828">
    <property type="entry name" value="DUF4190"/>
    <property type="match status" value="1"/>
</dbReference>
<feature type="compositionally biased region" description="Low complexity" evidence="1">
    <location>
        <begin position="31"/>
        <end position="83"/>
    </location>
</feature>
<organism evidence="4 5">
    <name type="scientific">Leucobacter albus</name>
    <dbReference type="NCBI Taxonomy" id="272210"/>
    <lineage>
        <taxon>Bacteria</taxon>
        <taxon>Bacillati</taxon>
        <taxon>Actinomycetota</taxon>
        <taxon>Actinomycetes</taxon>
        <taxon>Micrococcales</taxon>
        <taxon>Microbacteriaceae</taxon>
        <taxon>Leucobacter</taxon>
    </lineage>
</organism>
<evidence type="ECO:0000313" key="4">
    <source>
        <dbReference type="EMBL" id="MFD1201710.1"/>
    </source>
</evidence>
<feature type="transmembrane region" description="Helical" evidence="2">
    <location>
        <begin position="146"/>
        <end position="178"/>
    </location>
</feature>
<sequence length="312" mass="32565">MTQLPPDPDQHAPQAEPAQPEPAQPVPGQQPAPEYGQPTQPQAAQPGYGQASEYGQPVQPGYGQPVQPGYGQPAPGYGQPVQPGYVQPGYAQPAYLTSGQYPPVKPPMNVFAIIGFIGVFFFSLVGIILGHIGLSQIKRTGESGRGLALAATIIGYVRIGIETIVVVSWLAVLGWFGFSASTSAAPTFPESDSGYSEEYDSQSGSGSDTGSTDGDIDFSNAPWVGTDGEAFCSALLTPDASVELGSVEYYENLLPLTEDPAARAAIEERIANVQATPDGSVGGAQDHFQNLSDWAEVSAELTFACLGVDSAP</sequence>
<keyword evidence="2" id="KW-0472">Membrane</keyword>
<evidence type="ECO:0000256" key="2">
    <source>
        <dbReference type="SAM" id="Phobius"/>
    </source>
</evidence>
<dbReference type="Proteomes" id="UP001597181">
    <property type="component" value="Unassembled WGS sequence"/>
</dbReference>
<dbReference type="InterPro" id="IPR025241">
    <property type="entry name" value="DUF4190"/>
</dbReference>
<dbReference type="EMBL" id="JBHTLY010000002">
    <property type="protein sequence ID" value="MFD1201710.1"/>
    <property type="molecule type" value="Genomic_DNA"/>
</dbReference>
<accession>A0ABW3TM67</accession>
<evidence type="ECO:0000259" key="3">
    <source>
        <dbReference type="Pfam" id="PF13828"/>
    </source>
</evidence>
<name>A0ABW3TM67_9MICO</name>
<feature type="domain" description="DUF4190" evidence="3">
    <location>
        <begin position="110"/>
        <end position="161"/>
    </location>
</feature>
<feature type="region of interest" description="Disordered" evidence="1">
    <location>
        <begin position="186"/>
        <end position="219"/>
    </location>
</feature>
<comment type="caution">
    <text evidence="4">The sequence shown here is derived from an EMBL/GenBank/DDBJ whole genome shotgun (WGS) entry which is preliminary data.</text>
</comment>
<keyword evidence="5" id="KW-1185">Reference proteome</keyword>
<gene>
    <name evidence="4" type="ORF">ACFQ3U_07385</name>
</gene>
<protein>
    <submittedName>
        <fullName evidence="4">DUF4190 domain-containing protein</fullName>
    </submittedName>
</protein>
<evidence type="ECO:0000256" key="1">
    <source>
        <dbReference type="SAM" id="MobiDB-lite"/>
    </source>
</evidence>
<reference evidence="5" key="1">
    <citation type="journal article" date="2019" name="Int. J. Syst. Evol. Microbiol.">
        <title>The Global Catalogue of Microorganisms (GCM) 10K type strain sequencing project: providing services to taxonomists for standard genome sequencing and annotation.</title>
        <authorList>
            <consortium name="The Broad Institute Genomics Platform"/>
            <consortium name="The Broad Institute Genome Sequencing Center for Infectious Disease"/>
            <person name="Wu L."/>
            <person name="Ma J."/>
        </authorList>
    </citation>
    <scope>NUCLEOTIDE SEQUENCE [LARGE SCALE GENOMIC DNA]</scope>
    <source>
        <strain evidence="5">CCUG 50213</strain>
    </source>
</reference>
<feature type="compositionally biased region" description="Pro residues" evidence="1">
    <location>
        <begin position="19"/>
        <end position="30"/>
    </location>
</feature>
<keyword evidence="2" id="KW-1133">Transmembrane helix</keyword>